<feature type="transmembrane region" description="Helical" evidence="4">
    <location>
        <begin position="409"/>
        <end position="430"/>
    </location>
</feature>
<name>A0ABY4JDK7_9BACT</name>
<sequence>MPYLPRPAWCSASSGVCGLVSNPSADAARSHFTSFWQLLAPSGATLHFLCYSGYSFMMSNVYLYLFWAAFAVAFYTYVGYGLVAWALARLARTVRPARPLAPFVPEVTLVVPAYNEADILDDKVANCLALDYPREKLRLLFITDGSTDNSAEVLTRYPQIEHLHSPFRGGKSLAENRAMEFVRTPYVVFTDCNSFLNPEAVGEMVKHYQDPQVGAVSGEKKVLAHNSASGAGEGLYWKYESFLKRCDSEIYSLMGAAGELVSFRSNLFQPLEKDTILDDFIQSLRIVEKGYRVVYEPAAYAAEAPSASLAEEMKRKIRICAGGWQSMVRLRSLLNPVRQPLVTFLYVSHRVLRWSITPVALVLLLVLGAVLAGVQGGFYAAFFAGQVLFYGLAYLGWRAESRGRSRKALLVPLYFTLMNLAVFAGFRRYLRNAQPAAWEKAARNQTLEGNLSIPKA</sequence>
<dbReference type="SUPFAM" id="SSF53448">
    <property type="entry name" value="Nucleotide-diphospho-sugar transferases"/>
    <property type="match status" value="1"/>
</dbReference>
<evidence type="ECO:0000256" key="4">
    <source>
        <dbReference type="SAM" id="Phobius"/>
    </source>
</evidence>
<feature type="domain" description="Glycosyltransferase 2-like" evidence="5">
    <location>
        <begin position="109"/>
        <end position="218"/>
    </location>
</feature>
<dbReference type="InterPro" id="IPR029044">
    <property type="entry name" value="Nucleotide-diphossugar_trans"/>
</dbReference>
<dbReference type="Proteomes" id="UP000829647">
    <property type="component" value="Chromosome"/>
</dbReference>
<keyword evidence="3" id="KW-0808">Transferase</keyword>
<gene>
    <name evidence="6" type="ORF">MWH26_08225</name>
</gene>
<accession>A0ABY4JDK7</accession>
<evidence type="ECO:0000256" key="2">
    <source>
        <dbReference type="ARBA" id="ARBA00022676"/>
    </source>
</evidence>
<organism evidence="6 7">
    <name type="scientific">Hymenobacter sublimis</name>
    <dbReference type="NCBI Taxonomy" id="2933777"/>
    <lineage>
        <taxon>Bacteria</taxon>
        <taxon>Pseudomonadati</taxon>
        <taxon>Bacteroidota</taxon>
        <taxon>Cytophagia</taxon>
        <taxon>Cytophagales</taxon>
        <taxon>Hymenobacteraceae</taxon>
        <taxon>Hymenobacter</taxon>
    </lineage>
</organism>
<keyword evidence="7" id="KW-1185">Reference proteome</keyword>
<dbReference type="Gene3D" id="3.90.550.10">
    <property type="entry name" value="Spore Coat Polysaccharide Biosynthesis Protein SpsA, Chain A"/>
    <property type="match status" value="1"/>
</dbReference>
<keyword evidence="4" id="KW-0472">Membrane</keyword>
<dbReference type="CDD" id="cd06439">
    <property type="entry name" value="CESA_like_1"/>
    <property type="match status" value="1"/>
</dbReference>
<reference evidence="6 7" key="1">
    <citation type="submission" date="2022-04" db="EMBL/GenBank/DDBJ databases">
        <title>Hymenobacter sp. isolated from the air.</title>
        <authorList>
            <person name="Won M."/>
            <person name="Lee C.-M."/>
            <person name="Woen H.-Y."/>
            <person name="Kwon S.-W."/>
        </authorList>
    </citation>
    <scope>NUCLEOTIDE SEQUENCE [LARGE SCALE GENOMIC DNA]</scope>
    <source>
        <strain evidence="7">5516 S-25</strain>
    </source>
</reference>
<feature type="transmembrane region" description="Helical" evidence="4">
    <location>
        <begin position="378"/>
        <end position="397"/>
    </location>
</feature>
<comment type="similarity">
    <text evidence="1">Belongs to the glycosyltransferase 2 family.</text>
</comment>
<dbReference type="EMBL" id="CP095848">
    <property type="protein sequence ID" value="UPL50878.1"/>
    <property type="molecule type" value="Genomic_DNA"/>
</dbReference>
<dbReference type="RefSeq" id="WP_247976818.1">
    <property type="nucleotide sequence ID" value="NZ_CP095848.1"/>
</dbReference>
<keyword evidence="4" id="KW-0812">Transmembrane</keyword>
<feature type="transmembrane region" description="Helical" evidence="4">
    <location>
        <begin position="351"/>
        <end position="372"/>
    </location>
</feature>
<evidence type="ECO:0000256" key="1">
    <source>
        <dbReference type="ARBA" id="ARBA00006739"/>
    </source>
</evidence>
<evidence type="ECO:0000313" key="6">
    <source>
        <dbReference type="EMBL" id="UPL50878.1"/>
    </source>
</evidence>
<evidence type="ECO:0000259" key="5">
    <source>
        <dbReference type="Pfam" id="PF00535"/>
    </source>
</evidence>
<keyword evidence="2" id="KW-0328">Glycosyltransferase</keyword>
<keyword evidence="4" id="KW-1133">Transmembrane helix</keyword>
<feature type="transmembrane region" description="Helical" evidence="4">
    <location>
        <begin position="61"/>
        <end position="88"/>
    </location>
</feature>
<protein>
    <submittedName>
        <fullName evidence="6">Glycosyltransferase family 2 protein</fullName>
    </submittedName>
</protein>
<dbReference type="Pfam" id="PF00535">
    <property type="entry name" value="Glycos_transf_2"/>
    <property type="match status" value="1"/>
</dbReference>
<dbReference type="PANTHER" id="PTHR43630">
    <property type="entry name" value="POLY-BETA-1,6-N-ACETYL-D-GLUCOSAMINE SYNTHASE"/>
    <property type="match status" value="1"/>
</dbReference>
<proteinExistence type="inferred from homology"/>
<dbReference type="InterPro" id="IPR001173">
    <property type="entry name" value="Glyco_trans_2-like"/>
</dbReference>
<dbReference type="PANTHER" id="PTHR43630:SF1">
    <property type="entry name" value="POLY-BETA-1,6-N-ACETYL-D-GLUCOSAMINE SYNTHASE"/>
    <property type="match status" value="1"/>
</dbReference>
<evidence type="ECO:0000256" key="3">
    <source>
        <dbReference type="ARBA" id="ARBA00022679"/>
    </source>
</evidence>
<evidence type="ECO:0000313" key="7">
    <source>
        <dbReference type="Proteomes" id="UP000829647"/>
    </source>
</evidence>